<organism evidence="1 2">
    <name type="scientific">Lactuca virosa</name>
    <dbReference type="NCBI Taxonomy" id="75947"/>
    <lineage>
        <taxon>Eukaryota</taxon>
        <taxon>Viridiplantae</taxon>
        <taxon>Streptophyta</taxon>
        <taxon>Embryophyta</taxon>
        <taxon>Tracheophyta</taxon>
        <taxon>Spermatophyta</taxon>
        <taxon>Magnoliopsida</taxon>
        <taxon>eudicotyledons</taxon>
        <taxon>Gunneridae</taxon>
        <taxon>Pentapetalae</taxon>
        <taxon>asterids</taxon>
        <taxon>campanulids</taxon>
        <taxon>Asterales</taxon>
        <taxon>Asteraceae</taxon>
        <taxon>Cichorioideae</taxon>
        <taxon>Cichorieae</taxon>
        <taxon>Lactucinae</taxon>
        <taxon>Lactuca</taxon>
    </lineage>
</organism>
<accession>A0AAU9NAF9</accession>
<dbReference type="EMBL" id="CAKMRJ010003334">
    <property type="protein sequence ID" value="CAH1431685.1"/>
    <property type="molecule type" value="Genomic_DNA"/>
</dbReference>
<comment type="caution">
    <text evidence="1">The sequence shown here is derived from an EMBL/GenBank/DDBJ whole genome shotgun (WGS) entry which is preliminary data.</text>
</comment>
<name>A0AAU9NAF9_9ASTR</name>
<evidence type="ECO:0000313" key="2">
    <source>
        <dbReference type="Proteomes" id="UP001157418"/>
    </source>
</evidence>
<proteinExistence type="predicted"/>
<keyword evidence="2" id="KW-1185">Reference proteome</keyword>
<gene>
    <name evidence="1" type="ORF">LVIROSA_LOCUS18390</name>
</gene>
<sequence>MSEPKSHRVEYPLSPTDDHLAGVVAAIVEDAGTIAAAVPPTTATRRSRRPSPPLLFVNHHGSPLDAAAIRLTAAQRCRGRPEKPPL</sequence>
<reference evidence="1 2" key="1">
    <citation type="submission" date="2022-01" db="EMBL/GenBank/DDBJ databases">
        <authorList>
            <person name="Xiong W."/>
            <person name="Schranz E."/>
        </authorList>
    </citation>
    <scope>NUCLEOTIDE SEQUENCE [LARGE SCALE GENOMIC DNA]</scope>
</reference>
<evidence type="ECO:0000313" key="1">
    <source>
        <dbReference type="EMBL" id="CAH1431685.1"/>
    </source>
</evidence>
<dbReference type="Proteomes" id="UP001157418">
    <property type="component" value="Unassembled WGS sequence"/>
</dbReference>
<protein>
    <submittedName>
        <fullName evidence="1">Uncharacterized protein</fullName>
    </submittedName>
</protein>
<dbReference type="AlphaFoldDB" id="A0AAU9NAF9"/>